<reference evidence="4" key="1">
    <citation type="submission" date="2021-01" db="UniProtKB">
        <authorList>
            <consortium name="EnsemblPlants"/>
        </authorList>
    </citation>
    <scope>IDENTIFICATION</scope>
</reference>
<dbReference type="PANTHER" id="PTHR10809">
    <property type="entry name" value="VESICLE-ASSOCIATED MEMBRANE PROTEIN-ASSOCIATED PROTEIN"/>
    <property type="match status" value="1"/>
</dbReference>
<sequence length="211" mass="23613">MGPEQLLEIHPRKLMFVFELKKQSSDPIQLFNSSDHFGNMPSPVKTTSPKKYCVRPNLGIVRPKSTFTMQAQREAPAHIQCKDKFLVERTIVPYGTKEEDIASDLFSKSSGNAEGGSYKPISRSGTKFENESPDRDDQIRNGLDKPLCKLVGLLYFSKDTHAIVILLLVGRIIVIRTGPEVEPVRTPVPDFPVEPAIQTGSTDGLFKCNYY</sequence>
<dbReference type="InterPro" id="IPR000535">
    <property type="entry name" value="MSP_dom"/>
</dbReference>
<evidence type="ECO:0000313" key="5">
    <source>
        <dbReference type="Proteomes" id="UP000594263"/>
    </source>
</evidence>
<protein>
    <recommendedName>
        <fullName evidence="3">MSP domain-containing protein</fullName>
    </recommendedName>
</protein>
<dbReference type="Gramene" id="Kaladp0062s0215.1.v1.1">
    <property type="protein sequence ID" value="Kaladp0062s0215.1.v1.1"/>
    <property type="gene ID" value="Kaladp0062s0215.v1.1"/>
</dbReference>
<evidence type="ECO:0000259" key="3">
    <source>
        <dbReference type="PROSITE" id="PS50202"/>
    </source>
</evidence>
<dbReference type="GO" id="GO:0005789">
    <property type="term" value="C:endoplasmic reticulum membrane"/>
    <property type="evidence" value="ECO:0007669"/>
    <property type="project" value="InterPro"/>
</dbReference>
<dbReference type="PROSITE" id="PS50202">
    <property type="entry name" value="MSP"/>
    <property type="match status" value="1"/>
</dbReference>
<evidence type="ECO:0000256" key="2">
    <source>
        <dbReference type="SAM" id="MobiDB-lite"/>
    </source>
</evidence>
<comment type="similarity">
    <text evidence="1">Belongs to the VAMP-associated protein (VAP) (TC 9.B.17) family.</text>
</comment>
<dbReference type="InterPro" id="IPR008962">
    <property type="entry name" value="PapD-like_sf"/>
</dbReference>
<evidence type="ECO:0000256" key="1">
    <source>
        <dbReference type="ARBA" id="ARBA00008932"/>
    </source>
</evidence>
<feature type="compositionally biased region" description="Basic and acidic residues" evidence="2">
    <location>
        <begin position="126"/>
        <end position="140"/>
    </location>
</feature>
<dbReference type="GO" id="GO:0005886">
    <property type="term" value="C:plasma membrane"/>
    <property type="evidence" value="ECO:0007669"/>
    <property type="project" value="TreeGrafter"/>
</dbReference>
<feature type="domain" description="MSP" evidence="3">
    <location>
        <begin position="6"/>
        <end position="124"/>
    </location>
</feature>
<dbReference type="Gene3D" id="2.60.40.10">
    <property type="entry name" value="Immunoglobulins"/>
    <property type="match status" value="1"/>
</dbReference>
<dbReference type="SUPFAM" id="SSF49354">
    <property type="entry name" value="PapD-like"/>
    <property type="match status" value="1"/>
</dbReference>
<dbReference type="InterPro" id="IPR013783">
    <property type="entry name" value="Ig-like_fold"/>
</dbReference>
<dbReference type="GO" id="GO:0061817">
    <property type="term" value="P:endoplasmic reticulum-plasma membrane tethering"/>
    <property type="evidence" value="ECO:0007669"/>
    <property type="project" value="TreeGrafter"/>
</dbReference>
<dbReference type="GO" id="GO:0090158">
    <property type="term" value="P:endoplasmic reticulum membrane organization"/>
    <property type="evidence" value="ECO:0007669"/>
    <property type="project" value="TreeGrafter"/>
</dbReference>
<dbReference type="OMA" id="QASCRIN"/>
<feature type="region of interest" description="Disordered" evidence="2">
    <location>
        <begin position="106"/>
        <end position="140"/>
    </location>
</feature>
<dbReference type="Pfam" id="PF00635">
    <property type="entry name" value="Motile_Sperm"/>
    <property type="match status" value="1"/>
</dbReference>
<proteinExistence type="inferred from homology"/>
<organism evidence="4 5">
    <name type="scientific">Kalanchoe fedtschenkoi</name>
    <name type="common">Lavender scallops</name>
    <name type="synonym">South American air plant</name>
    <dbReference type="NCBI Taxonomy" id="63787"/>
    <lineage>
        <taxon>Eukaryota</taxon>
        <taxon>Viridiplantae</taxon>
        <taxon>Streptophyta</taxon>
        <taxon>Embryophyta</taxon>
        <taxon>Tracheophyta</taxon>
        <taxon>Spermatophyta</taxon>
        <taxon>Magnoliopsida</taxon>
        <taxon>eudicotyledons</taxon>
        <taxon>Gunneridae</taxon>
        <taxon>Pentapetalae</taxon>
        <taxon>Saxifragales</taxon>
        <taxon>Crassulaceae</taxon>
        <taxon>Kalanchoe</taxon>
    </lineage>
</organism>
<name>A0A7N0UE13_KALFE</name>
<dbReference type="PANTHER" id="PTHR10809:SF148">
    <property type="entry name" value="OS01G0936800 PROTEIN"/>
    <property type="match status" value="1"/>
</dbReference>
<dbReference type="InterPro" id="IPR016763">
    <property type="entry name" value="VAP"/>
</dbReference>
<dbReference type="Proteomes" id="UP000594263">
    <property type="component" value="Unplaced"/>
</dbReference>
<dbReference type="EnsemblPlants" id="Kaladp0062s0215.1.v1.1">
    <property type="protein sequence ID" value="Kaladp0062s0215.1.v1.1"/>
    <property type="gene ID" value="Kaladp0062s0215.v1.1"/>
</dbReference>
<keyword evidence="5" id="KW-1185">Reference proteome</keyword>
<dbReference type="AlphaFoldDB" id="A0A7N0UE13"/>
<evidence type="ECO:0000313" key="4">
    <source>
        <dbReference type="EnsemblPlants" id="Kaladp0062s0215.1.v1.1"/>
    </source>
</evidence>
<accession>A0A7N0UE13</accession>